<dbReference type="GeneID" id="26971130"/>
<dbReference type="EMBL" id="KN294020">
    <property type="protein sequence ID" value="KGQ00836.1"/>
    <property type="molecule type" value="Genomic_DNA"/>
</dbReference>
<dbReference type="KEGG" id="pbl:PAAG_12501"/>
<sequence>MCGLLDRLRGTRSDWKIVEIPRFLRAYTSHLPTPPTPCYWPVRSQTFPADTGGPKMSITGELERTLPSFNSVLERELATKLVCCFGPVVSAPAPVIRHSSSAQTSRLSLGLDAPCRLF</sequence>
<dbReference type="RefSeq" id="XP_015702412.1">
    <property type="nucleotide sequence ID" value="XM_015847980.1"/>
</dbReference>
<evidence type="ECO:0000313" key="2">
    <source>
        <dbReference type="Proteomes" id="UP000002059"/>
    </source>
</evidence>
<dbReference type="AlphaFoldDB" id="A0A0A2UZ36"/>
<protein>
    <submittedName>
        <fullName evidence="1">Uncharacterized protein</fullName>
    </submittedName>
</protein>
<gene>
    <name evidence="1" type="ORF">PAAG_12501</name>
</gene>
<name>A0A0A2UZ36_PARBA</name>
<proteinExistence type="predicted"/>
<organism evidence="1 2">
    <name type="scientific">Paracoccidioides lutzii (strain ATCC MYA-826 / Pb01)</name>
    <name type="common">Paracoccidioides brasiliensis</name>
    <dbReference type="NCBI Taxonomy" id="502779"/>
    <lineage>
        <taxon>Eukaryota</taxon>
        <taxon>Fungi</taxon>
        <taxon>Dikarya</taxon>
        <taxon>Ascomycota</taxon>
        <taxon>Pezizomycotina</taxon>
        <taxon>Eurotiomycetes</taxon>
        <taxon>Eurotiomycetidae</taxon>
        <taxon>Onygenales</taxon>
        <taxon>Ajellomycetaceae</taxon>
        <taxon>Paracoccidioides</taxon>
    </lineage>
</organism>
<dbReference type="VEuPathDB" id="FungiDB:PAAG_12501"/>
<keyword evidence="2" id="KW-1185">Reference proteome</keyword>
<accession>A0A0A2UZ36</accession>
<dbReference type="Proteomes" id="UP000002059">
    <property type="component" value="Partially assembled WGS sequence"/>
</dbReference>
<dbReference type="HOGENOM" id="CLU_2073858_0_0_1"/>
<reference evidence="1 2" key="1">
    <citation type="journal article" date="2011" name="PLoS Genet.">
        <title>Comparative genomic analysis of human fungal pathogens causing paracoccidioidomycosis.</title>
        <authorList>
            <person name="Desjardins C.A."/>
            <person name="Champion M.D."/>
            <person name="Holder J.W."/>
            <person name="Muszewska A."/>
            <person name="Goldberg J."/>
            <person name="Bailao A.M."/>
            <person name="Brigido M.M."/>
            <person name="Ferreira M.E."/>
            <person name="Garcia A.M."/>
            <person name="Grynberg M."/>
            <person name="Gujja S."/>
            <person name="Heiman D.I."/>
            <person name="Henn M.R."/>
            <person name="Kodira C.D."/>
            <person name="Leon-Narvaez H."/>
            <person name="Longo L.V."/>
            <person name="Ma L.J."/>
            <person name="Malavazi I."/>
            <person name="Matsuo A.L."/>
            <person name="Morais F.V."/>
            <person name="Pereira M."/>
            <person name="Rodriguez-Brito S."/>
            <person name="Sakthikumar S."/>
            <person name="Salem-Izacc S.M."/>
            <person name="Sykes S.M."/>
            <person name="Teixeira M.M."/>
            <person name="Vallejo M.C."/>
            <person name="Walter M.E."/>
            <person name="Yandava C."/>
            <person name="Young S."/>
            <person name="Zeng Q."/>
            <person name="Zucker J."/>
            <person name="Felipe M.S."/>
            <person name="Goldman G.H."/>
            <person name="Haas B.J."/>
            <person name="McEwen J.G."/>
            <person name="Nino-Vega G."/>
            <person name="Puccia R."/>
            <person name="San-Blas G."/>
            <person name="Soares C.M."/>
            <person name="Birren B.W."/>
            <person name="Cuomo C.A."/>
        </authorList>
    </citation>
    <scope>NUCLEOTIDE SEQUENCE [LARGE SCALE GENOMIC DNA]</scope>
    <source>
        <strain evidence="2">ATCC MYA-826 / Pb01</strain>
    </source>
</reference>
<evidence type="ECO:0000313" key="1">
    <source>
        <dbReference type="EMBL" id="KGQ00836.1"/>
    </source>
</evidence>